<keyword evidence="2" id="KW-0547">Nucleotide-binding</keyword>
<evidence type="ECO:0000256" key="8">
    <source>
        <dbReference type="ARBA" id="ARBA00023125"/>
    </source>
</evidence>
<dbReference type="AlphaFoldDB" id="E8V115"/>
<evidence type="ECO:0000256" key="7">
    <source>
        <dbReference type="ARBA" id="ARBA00022840"/>
    </source>
</evidence>
<dbReference type="Proteomes" id="UP000006844">
    <property type="component" value="Chromosome"/>
</dbReference>
<evidence type="ECO:0000256" key="3">
    <source>
        <dbReference type="ARBA" id="ARBA00022763"/>
    </source>
</evidence>
<evidence type="ECO:0000256" key="5">
    <source>
        <dbReference type="ARBA" id="ARBA00022806"/>
    </source>
</evidence>
<name>E8V115_TERSS</name>
<dbReference type="KEGG" id="tsa:AciPR4_2585"/>
<evidence type="ECO:0000256" key="2">
    <source>
        <dbReference type="ARBA" id="ARBA00022741"/>
    </source>
</evidence>
<keyword evidence="5" id="KW-0347">Helicase</keyword>
<proteinExistence type="predicted"/>
<keyword evidence="8" id="KW-0238">DNA-binding</keyword>
<keyword evidence="7" id="KW-0067">ATP-binding</keyword>
<dbReference type="GO" id="GO:0004527">
    <property type="term" value="F:exonuclease activity"/>
    <property type="evidence" value="ECO:0007669"/>
    <property type="project" value="UniProtKB-KW"/>
</dbReference>
<dbReference type="GO" id="GO:0005524">
    <property type="term" value="F:ATP binding"/>
    <property type="evidence" value="ECO:0007669"/>
    <property type="project" value="UniProtKB-KW"/>
</dbReference>
<accession>E8V115</accession>
<evidence type="ECO:0000313" key="12">
    <source>
        <dbReference type="Proteomes" id="UP000006844"/>
    </source>
</evidence>
<evidence type="ECO:0000256" key="9">
    <source>
        <dbReference type="ARBA" id="ARBA00023204"/>
    </source>
</evidence>
<dbReference type="HOGENOM" id="CLU_014693_0_0_0"/>
<evidence type="ECO:0000313" key="11">
    <source>
        <dbReference type="EMBL" id="ADV83363.1"/>
    </source>
</evidence>
<dbReference type="InterPro" id="IPR014017">
    <property type="entry name" value="DNA_helicase_UvrD-like_C"/>
</dbReference>
<dbReference type="eggNOG" id="COG2887">
    <property type="taxonomic scope" value="Bacteria"/>
</dbReference>
<evidence type="ECO:0000259" key="10">
    <source>
        <dbReference type="PROSITE" id="PS51217"/>
    </source>
</evidence>
<keyword evidence="1" id="KW-0540">Nuclease</keyword>
<dbReference type="GO" id="GO:0003677">
    <property type="term" value="F:DNA binding"/>
    <property type="evidence" value="ECO:0007669"/>
    <property type="project" value="UniProtKB-KW"/>
</dbReference>
<evidence type="ECO:0000256" key="6">
    <source>
        <dbReference type="ARBA" id="ARBA00022839"/>
    </source>
</evidence>
<keyword evidence="9" id="KW-0234">DNA repair</keyword>
<dbReference type="NCBIfam" id="TIGR03623">
    <property type="entry name" value="probable DNA repair protein"/>
    <property type="match status" value="1"/>
</dbReference>
<dbReference type="STRING" id="401053.AciPR4_2585"/>
<dbReference type="InterPro" id="IPR011604">
    <property type="entry name" value="PDDEXK-like_dom_sf"/>
</dbReference>
<dbReference type="OrthoDB" id="9761147at2"/>
<dbReference type="PROSITE" id="PS51217">
    <property type="entry name" value="UVRD_HELICASE_CTER"/>
    <property type="match status" value="1"/>
</dbReference>
<dbReference type="GO" id="GO:0006281">
    <property type="term" value="P:DNA repair"/>
    <property type="evidence" value="ECO:0007669"/>
    <property type="project" value="UniProtKB-KW"/>
</dbReference>
<dbReference type="InterPro" id="IPR027417">
    <property type="entry name" value="P-loop_NTPase"/>
</dbReference>
<sequence length="927" mass="103532">MIPRKRRIKGEVSPALPIVEQVMDALSRGALVLTSNQRAARTLRLHFEGTMREEGRSGWQAPQILTWDGWVADQWRKMLIEGVTDCILLNRAQERRVWMRAIEATADSGSLLSTRAMGEMASDTTRLLSQWNAHEAFTTFQTGVSGPDVALFGRWLKTFERICDEQRWVSGSLAASRLASTVRGGGFSVPVVEILLVGFDRVLPSQGVVIEAMEERGASVDHAEQPKQAESLSLATCADDREELLACASWVKDLLACEGSGTIAVVVPDLDETREEIDRVFRERIAPWSYEMGSESAPPFEFSLGDALSKTTMVRDALLLLRWLHGPIELEQVSQIVRSPFLGNEADVSERARFDAQVLRRRKRLSLELELREAAKMLIFVKGDATPHTSLQSLSTALMQAQKLAQPRLKKAMGWSDWSDLVREVLETAGWPGPRSADSREFQLRKRWDDLLDELAGMDALGERVTYEEMLSTLRSMAEETLFAPQSRGARIQIMGPMEAAGSHFQGVWFLHADDMRWPRKSSTSPLLPWTLQKEAGMPGAAPAMDFAFARSVTERLASSAAEVVFSYAVTRAAGTMRPSPAVMALGGLNAWGRAVVDTVDTAVEVMEEVEDSTPLPALTGERLRGGAQIFELQAACSFRAFAEARLFSAQPDEVDPGMSAPERGNATHEALEKFWRRTKTQAELERLSTEIDPVSGRTKRDVVLDTCIAEALEVSDSSWERAYISIQHQRLHELLSRWLEIERKRPVPFEVRYTEHEVEETMIGDLHLRLRVDRVDEIAGENGPEFVLIDYKTGRCSPSEWLGDRPDKPQLPLYAIAGELGNVGGIGFASLRPAEKDLWLRGMTRTPDVFPPLRKRSADLDFDQQIQEWQETLLELADSFAAGDAAVGPKKYPKTCEHCGQRLLCRLDPARLMELSDEEDSEDDEA</sequence>
<evidence type="ECO:0000256" key="4">
    <source>
        <dbReference type="ARBA" id="ARBA00022801"/>
    </source>
</evidence>
<feature type="domain" description="UvrD-like helicase C-terminal" evidence="10">
    <location>
        <begin position="200"/>
        <end position="502"/>
    </location>
</feature>
<keyword evidence="6" id="KW-0269">Exonuclease</keyword>
<keyword evidence="3" id="KW-0227">DNA damage</keyword>
<dbReference type="SUPFAM" id="SSF52540">
    <property type="entry name" value="P-loop containing nucleoside triphosphate hydrolases"/>
    <property type="match status" value="1"/>
</dbReference>
<dbReference type="EMBL" id="CP002467">
    <property type="protein sequence ID" value="ADV83363.1"/>
    <property type="molecule type" value="Genomic_DNA"/>
</dbReference>
<protein>
    <submittedName>
        <fullName evidence="11">Putative DNA repair protein</fullName>
    </submittedName>
</protein>
<dbReference type="Gene3D" id="3.90.320.10">
    <property type="match status" value="1"/>
</dbReference>
<dbReference type="InterPro" id="IPR038726">
    <property type="entry name" value="PDDEXK_AddAB-type"/>
</dbReference>
<keyword evidence="4" id="KW-0378">Hydrolase</keyword>
<evidence type="ECO:0000256" key="1">
    <source>
        <dbReference type="ARBA" id="ARBA00022722"/>
    </source>
</evidence>
<keyword evidence="12" id="KW-1185">Reference proteome</keyword>
<gene>
    <name evidence="11" type="ordered locus">AciPR4_2585</name>
</gene>
<dbReference type="GO" id="GO:0004386">
    <property type="term" value="F:helicase activity"/>
    <property type="evidence" value="ECO:0007669"/>
    <property type="project" value="UniProtKB-KW"/>
</dbReference>
<organism evidence="11 12">
    <name type="scientific">Terriglobus saanensis (strain ATCC BAA-1853 / DSM 23119 / SP1PR4)</name>
    <dbReference type="NCBI Taxonomy" id="401053"/>
    <lineage>
        <taxon>Bacteria</taxon>
        <taxon>Pseudomonadati</taxon>
        <taxon>Acidobacteriota</taxon>
        <taxon>Terriglobia</taxon>
        <taxon>Terriglobales</taxon>
        <taxon>Acidobacteriaceae</taxon>
        <taxon>Terriglobus</taxon>
    </lineage>
</organism>
<reference evidence="11 12" key="1">
    <citation type="journal article" date="2012" name="Stand. Genomic Sci.">
        <title>Complete genome sequence of Terriglobus saanensis type strain SP1PR4(T), an Acidobacteria from tundra soil.</title>
        <authorList>
            <person name="Rawat S.R."/>
            <person name="Mannisto M.K."/>
            <person name="Starovoytov V."/>
            <person name="Goodwin L."/>
            <person name="Nolan M."/>
            <person name="Hauser L."/>
            <person name="Land M."/>
            <person name="Davenport K.W."/>
            <person name="Woyke T."/>
            <person name="Haggblom M.M."/>
        </authorList>
    </citation>
    <scope>NUCLEOTIDE SEQUENCE</scope>
    <source>
        <strain evidence="12">ATCC BAA-1853 / DSM 23119 / SP1PR4</strain>
    </source>
</reference>
<dbReference type="Pfam" id="PF12705">
    <property type="entry name" value="PDDEXK_1"/>
    <property type="match status" value="1"/>
</dbReference>
<dbReference type="InterPro" id="IPR019925">
    <property type="entry name" value="DNA_repair_protein_predicted"/>
</dbReference>